<sequence length="380" mass="42570">MSATASIETTIQQGADGQFLDLSSFVFPKMYDEQEMFDPFPGFDSSTSAPHALVATPEVPHSGSPIELFAGQHPSRASTPIQQYTGLEMAVEEDDYSEEDLFRENEKEVAYNEDTDWKMDDDDMHVTNVHIQDLPQYAPLCISTPRISPHLYASAPPPALPELLVSRLDEQHSARYPQLGRARVDLPAKKSNANKRESSTWVRRSTRVRSRNASELQHRQCTIPDSPPNSSSTAASIATSSAESNYTVSPSPEPSRSRHCLSKGSTSCTPRLASSSPEAQLIQLARQAEGAIRKKEKGRRASAKRNLQNKNAQKKYRDKKKNLAIRTFDFAVEMTKLGCIIEGRMAKAFRDRVNGYLKDISAMDDNYLKEFMERTEMDCR</sequence>
<dbReference type="PaxDb" id="214684-Q5K8I8"/>
<dbReference type="OrthoDB" id="2576042at2759"/>
<dbReference type="EMBL" id="AE017352">
    <property type="protein sequence ID" value="AAW46572.1"/>
    <property type="molecule type" value="Genomic_DNA"/>
</dbReference>
<dbReference type="HOGENOM" id="CLU_727653_0_0_1"/>
<evidence type="ECO:0000313" key="2">
    <source>
        <dbReference type="EMBL" id="AAW46572.1"/>
    </source>
</evidence>
<dbReference type="KEGG" id="cne:CNL05530"/>
<feature type="compositionally biased region" description="Basic and acidic residues" evidence="1">
    <location>
        <begin position="182"/>
        <end position="198"/>
    </location>
</feature>
<gene>
    <name evidence="2" type="ordered locus">CNL05530</name>
</gene>
<dbReference type="AlphaFoldDB" id="Q5K8I8"/>
<feature type="compositionally biased region" description="Basic residues" evidence="1">
    <location>
        <begin position="294"/>
        <end position="303"/>
    </location>
</feature>
<organism evidence="2 3">
    <name type="scientific">Cryptococcus deneoformans (strain JEC21 / ATCC MYA-565)</name>
    <name type="common">Cryptococcus neoformans var. neoformans serotype D</name>
    <dbReference type="NCBI Taxonomy" id="214684"/>
    <lineage>
        <taxon>Eukaryota</taxon>
        <taxon>Fungi</taxon>
        <taxon>Dikarya</taxon>
        <taxon>Basidiomycota</taxon>
        <taxon>Agaricomycotina</taxon>
        <taxon>Tremellomycetes</taxon>
        <taxon>Tremellales</taxon>
        <taxon>Cryptococcaceae</taxon>
        <taxon>Cryptococcus</taxon>
        <taxon>Cryptococcus neoformans species complex</taxon>
    </lineage>
</organism>
<accession>Q55M82</accession>
<keyword evidence="3" id="KW-1185">Reference proteome</keyword>
<dbReference type="Proteomes" id="UP000002149">
    <property type="component" value="Chromosome 12"/>
</dbReference>
<reference evidence="2 3" key="1">
    <citation type="journal article" date="2005" name="Science">
        <title>The genome of the basidiomycetous yeast and human pathogen Cryptococcus neoformans.</title>
        <authorList>
            <person name="Loftus B.J."/>
            <person name="Fung E."/>
            <person name="Roncaglia P."/>
            <person name="Rowley D."/>
            <person name="Amedeo P."/>
            <person name="Bruno D."/>
            <person name="Vamathevan J."/>
            <person name="Miranda M."/>
            <person name="Anderson I.J."/>
            <person name="Fraser J.A."/>
            <person name="Allen J.E."/>
            <person name="Bosdet I.E."/>
            <person name="Brent M.R."/>
            <person name="Chiu R."/>
            <person name="Doering T.L."/>
            <person name="Donlin M.J."/>
            <person name="D'Souza C.A."/>
            <person name="Fox D.S."/>
            <person name="Grinberg V."/>
            <person name="Fu J."/>
            <person name="Fukushima M."/>
            <person name="Haas B.J."/>
            <person name="Huang J.C."/>
            <person name="Janbon G."/>
            <person name="Jones S.J."/>
            <person name="Koo H.L."/>
            <person name="Krzywinski M.I."/>
            <person name="Kwon-Chung J.K."/>
            <person name="Lengeler K.B."/>
            <person name="Maiti R."/>
            <person name="Marra M.A."/>
            <person name="Marra R.E."/>
            <person name="Mathewson C.A."/>
            <person name="Mitchell T.G."/>
            <person name="Pertea M."/>
            <person name="Riggs F.R."/>
            <person name="Salzberg S.L."/>
            <person name="Schein J.E."/>
            <person name="Shvartsbeyn A."/>
            <person name="Shin H."/>
            <person name="Shumway M."/>
            <person name="Specht C.A."/>
            <person name="Suh B.B."/>
            <person name="Tenney A."/>
            <person name="Utterback T.R."/>
            <person name="Wickes B.L."/>
            <person name="Wortman J.R."/>
            <person name="Wye N.H."/>
            <person name="Kronstad J.W."/>
            <person name="Lodge J.K."/>
            <person name="Heitman J."/>
            <person name="Davis R.W."/>
            <person name="Fraser C.M."/>
            <person name="Hyman R.W."/>
        </authorList>
    </citation>
    <scope>NUCLEOTIDE SEQUENCE [LARGE SCALE GENOMIC DNA]</scope>
    <source>
        <strain evidence="3">JEC21 / ATCC MYA-565</strain>
    </source>
</reference>
<dbReference type="VEuPathDB" id="FungiDB:CNL05530"/>
<evidence type="ECO:0000313" key="3">
    <source>
        <dbReference type="Proteomes" id="UP000002149"/>
    </source>
</evidence>
<feature type="region of interest" description="Disordered" evidence="1">
    <location>
        <begin position="175"/>
        <end position="277"/>
    </location>
</feature>
<dbReference type="InParanoid" id="Q5K8I8"/>
<protein>
    <recommendedName>
        <fullName evidence="4">BZIP domain-containing protein</fullName>
    </recommendedName>
</protein>
<evidence type="ECO:0000256" key="1">
    <source>
        <dbReference type="SAM" id="MobiDB-lite"/>
    </source>
</evidence>
<accession>Q5K8I8</accession>
<feature type="compositionally biased region" description="Low complexity" evidence="1">
    <location>
        <begin position="228"/>
        <end position="245"/>
    </location>
</feature>
<proteinExistence type="predicted"/>
<feature type="region of interest" description="Disordered" evidence="1">
    <location>
        <begin position="291"/>
        <end position="318"/>
    </location>
</feature>
<dbReference type="GeneID" id="3254892"/>
<dbReference type="RefSeq" id="XP_568089.1">
    <property type="nucleotide sequence ID" value="XM_568089.2"/>
</dbReference>
<feature type="compositionally biased region" description="Polar residues" evidence="1">
    <location>
        <begin position="263"/>
        <end position="277"/>
    </location>
</feature>
<evidence type="ECO:0008006" key="4">
    <source>
        <dbReference type="Google" id="ProtNLM"/>
    </source>
</evidence>
<dbReference type="OMA" id="FMERTEM"/>
<name>Q5K8I8_CRYD1</name>